<accession>A0A6V7TN25</accession>
<gene>
    <name evidence="1" type="ORF">MENT_LOCUS2330</name>
</gene>
<organism evidence="1 2">
    <name type="scientific">Meloidogyne enterolobii</name>
    <name type="common">Root-knot nematode worm</name>
    <name type="synonym">Meloidogyne mayaguensis</name>
    <dbReference type="NCBI Taxonomy" id="390850"/>
    <lineage>
        <taxon>Eukaryota</taxon>
        <taxon>Metazoa</taxon>
        <taxon>Ecdysozoa</taxon>
        <taxon>Nematoda</taxon>
        <taxon>Chromadorea</taxon>
        <taxon>Rhabditida</taxon>
        <taxon>Tylenchina</taxon>
        <taxon>Tylenchomorpha</taxon>
        <taxon>Tylenchoidea</taxon>
        <taxon>Meloidogynidae</taxon>
        <taxon>Meloidogyninae</taxon>
        <taxon>Meloidogyne</taxon>
    </lineage>
</organism>
<dbReference type="AlphaFoldDB" id="A0A6V7TN25"/>
<sequence>MGEEEKIELEGKIDNIYFDQIEWSDNAFRNSIKCLINLENSSQTQSYDNFVLNFGTEIKIFINLLTNKERRYEFDVSVDSENDNRLLLEVGFDGLKNDQDIVPKSHFLSQMLKKLSQDILGRLDSVFREI</sequence>
<evidence type="ECO:0000313" key="1">
    <source>
        <dbReference type="EMBL" id="CAD2128675.1"/>
    </source>
</evidence>
<name>A0A6V7TN25_MELEN</name>
<dbReference type="Proteomes" id="UP000580250">
    <property type="component" value="Unassembled WGS sequence"/>
</dbReference>
<proteinExistence type="predicted"/>
<evidence type="ECO:0000313" key="2">
    <source>
        <dbReference type="Proteomes" id="UP000580250"/>
    </source>
</evidence>
<dbReference type="EMBL" id="CAJEWN010000007">
    <property type="protein sequence ID" value="CAD2128675.1"/>
    <property type="molecule type" value="Genomic_DNA"/>
</dbReference>
<comment type="caution">
    <text evidence="1">The sequence shown here is derived from an EMBL/GenBank/DDBJ whole genome shotgun (WGS) entry which is preliminary data.</text>
</comment>
<reference evidence="1 2" key="1">
    <citation type="submission" date="2020-08" db="EMBL/GenBank/DDBJ databases">
        <authorList>
            <person name="Koutsovoulos G."/>
            <person name="Danchin GJ E."/>
        </authorList>
    </citation>
    <scope>NUCLEOTIDE SEQUENCE [LARGE SCALE GENOMIC DNA]</scope>
</reference>
<protein>
    <submittedName>
        <fullName evidence="1">Uncharacterized protein</fullName>
    </submittedName>
</protein>